<dbReference type="InterPro" id="IPR036610">
    <property type="entry name" value="PEBP-like_sf"/>
</dbReference>
<feature type="signal peptide" evidence="2">
    <location>
        <begin position="1"/>
        <end position="18"/>
    </location>
</feature>
<protein>
    <submittedName>
        <fullName evidence="3">Phosphatidylethanolamine-binding protein</fullName>
    </submittedName>
</protein>
<gene>
    <name evidence="3" type="ORF">B0T19DRAFT_190848</name>
</gene>
<keyword evidence="4" id="KW-1185">Reference proteome</keyword>
<evidence type="ECO:0000256" key="1">
    <source>
        <dbReference type="SAM" id="MobiDB-lite"/>
    </source>
</evidence>
<keyword evidence="2" id="KW-0732">Signal</keyword>
<dbReference type="SUPFAM" id="SSF49777">
    <property type="entry name" value="PEBP-like"/>
    <property type="match status" value="1"/>
</dbReference>
<dbReference type="CDD" id="cd00866">
    <property type="entry name" value="PEBP_euk"/>
    <property type="match status" value="1"/>
</dbReference>
<dbReference type="AlphaFoldDB" id="A0AAE0INX9"/>
<dbReference type="InterPro" id="IPR008914">
    <property type="entry name" value="PEBP"/>
</dbReference>
<feature type="compositionally biased region" description="Low complexity" evidence="1">
    <location>
        <begin position="203"/>
        <end position="227"/>
    </location>
</feature>
<dbReference type="Gene3D" id="3.90.280.10">
    <property type="entry name" value="PEBP-like"/>
    <property type="match status" value="1"/>
</dbReference>
<dbReference type="GO" id="GO:0030162">
    <property type="term" value="P:regulation of proteolysis"/>
    <property type="evidence" value="ECO:0007669"/>
    <property type="project" value="TreeGrafter"/>
</dbReference>
<evidence type="ECO:0000256" key="2">
    <source>
        <dbReference type="SAM" id="SignalP"/>
    </source>
</evidence>
<dbReference type="GO" id="GO:0030414">
    <property type="term" value="F:peptidase inhibitor activity"/>
    <property type="evidence" value="ECO:0007669"/>
    <property type="project" value="TreeGrafter"/>
</dbReference>
<accession>A0AAE0INX9</accession>
<comment type="caution">
    <text evidence="3">The sequence shown here is derived from an EMBL/GenBank/DDBJ whole genome shotgun (WGS) entry which is preliminary data.</text>
</comment>
<dbReference type="GO" id="GO:0005543">
    <property type="term" value="F:phospholipid binding"/>
    <property type="evidence" value="ECO:0007669"/>
    <property type="project" value="TreeGrafter"/>
</dbReference>
<dbReference type="GO" id="GO:0046578">
    <property type="term" value="P:regulation of Ras protein signal transduction"/>
    <property type="evidence" value="ECO:0007669"/>
    <property type="project" value="TreeGrafter"/>
</dbReference>
<feature type="chain" id="PRO_5042110883" evidence="2">
    <location>
        <begin position="19"/>
        <end position="264"/>
    </location>
</feature>
<dbReference type="PANTHER" id="PTHR11362">
    <property type="entry name" value="PHOSPHATIDYLETHANOLAMINE-BINDING PROTEIN"/>
    <property type="match status" value="1"/>
</dbReference>
<organism evidence="3 4">
    <name type="scientific">Cercophora scortea</name>
    <dbReference type="NCBI Taxonomy" id="314031"/>
    <lineage>
        <taxon>Eukaryota</taxon>
        <taxon>Fungi</taxon>
        <taxon>Dikarya</taxon>
        <taxon>Ascomycota</taxon>
        <taxon>Pezizomycotina</taxon>
        <taxon>Sordariomycetes</taxon>
        <taxon>Sordariomycetidae</taxon>
        <taxon>Sordariales</taxon>
        <taxon>Lasiosphaeriaceae</taxon>
        <taxon>Cercophora</taxon>
    </lineage>
</organism>
<name>A0AAE0INX9_9PEZI</name>
<dbReference type="PANTHER" id="PTHR11362:SF141">
    <property type="entry name" value="PHOSPHATIDYLETHANOLAMINE-BINDING PROTEIN"/>
    <property type="match status" value="1"/>
</dbReference>
<reference evidence="3" key="1">
    <citation type="journal article" date="2023" name="Mol. Phylogenet. Evol.">
        <title>Genome-scale phylogeny and comparative genomics of the fungal order Sordariales.</title>
        <authorList>
            <person name="Hensen N."/>
            <person name="Bonometti L."/>
            <person name="Westerberg I."/>
            <person name="Brannstrom I.O."/>
            <person name="Guillou S."/>
            <person name="Cros-Aarteil S."/>
            <person name="Calhoun S."/>
            <person name="Haridas S."/>
            <person name="Kuo A."/>
            <person name="Mondo S."/>
            <person name="Pangilinan J."/>
            <person name="Riley R."/>
            <person name="LaButti K."/>
            <person name="Andreopoulos B."/>
            <person name="Lipzen A."/>
            <person name="Chen C."/>
            <person name="Yan M."/>
            <person name="Daum C."/>
            <person name="Ng V."/>
            <person name="Clum A."/>
            <person name="Steindorff A."/>
            <person name="Ohm R.A."/>
            <person name="Martin F."/>
            <person name="Silar P."/>
            <person name="Natvig D.O."/>
            <person name="Lalanne C."/>
            <person name="Gautier V."/>
            <person name="Ament-Velasquez S.L."/>
            <person name="Kruys A."/>
            <person name="Hutchinson M.I."/>
            <person name="Powell A.J."/>
            <person name="Barry K."/>
            <person name="Miller A.N."/>
            <person name="Grigoriev I.V."/>
            <person name="Debuchy R."/>
            <person name="Gladieux P."/>
            <person name="Hiltunen Thoren M."/>
            <person name="Johannesson H."/>
        </authorList>
    </citation>
    <scope>NUCLEOTIDE SEQUENCE</scope>
    <source>
        <strain evidence="3">SMH4131-1</strain>
    </source>
</reference>
<sequence>MVVLNFLLVLAAAMFALAKTPTGFQPASNSDLMVFYNNTAALNGITVAKLVTTSEPRIGTVTKLTGKSYAVLMIDLDIPTNSSKTNTLLHWMQTGLTPATTTSRLTAANGSVSVFLLENRSNTTAFAPYIGPNPPARIPLSHRYTQILVDTTNLTSEGASVLQTAAATRIGFSASTVLTEASLEGKVVAGNSYNVTNPGPAQSSTTGTANTNGNTSTSTTKTGATNTASFVPGASSTFSSEAGGSLRYGSFALVAAVGVMVLIV</sequence>
<feature type="region of interest" description="Disordered" evidence="1">
    <location>
        <begin position="194"/>
        <end position="227"/>
    </location>
</feature>
<dbReference type="Pfam" id="PF01161">
    <property type="entry name" value="PBP"/>
    <property type="match status" value="1"/>
</dbReference>
<reference evidence="3" key="2">
    <citation type="submission" date="2023-06" db="EMBL/GenBank/DDBJ databases">
        <authorList>
            <consortium name="Lawrence Berkeley National Laboratory"/>
            <person name="Haridas S."/>
            <person name="Hensen N."/>
            <person name="Bonometti L."/>
            <person name="Westerberg I."/>
            <person name="Brannstrom I.O."/>
            <person name="Guillou S."/>
            <person name="Cros-Aarteil S."/>
            <person name="Calhoun S."/>
            <person name="Kuo A."/>
            <person name="Mondo S."/>
            <person name="Pangilinan J."/>
            <person name="Riley R."/>
            <person name="Labutti K."/>
            <person name="Andreopoulos B."/>
            <person name="Lipzen A."/>
            <person name="Chen C."/>
            <person name="Yanf M."/>
            <person name="Daum C."/>
            <person name="Ng V."/>
            <person name="Clum A."/>
            <person name="Steindorff A."/>
            <person name="Ohm R."/>
            <person name="Martin F."/>
            <person name="Silar P."/>
            <person name="Natvig D."/>
            <person name="Lalanne C."/>
            <person name="Gautier V."/>
            <person name="Ament-Velasquez S.L."/>
            <person name="Kruys A."/>
            <person name="Hutchinson M.I."/>
            <person name="Powell A.J."/>
            <person name="Barry K."/>
            <person name="Miller A.N."/>
            <person name="Grigoriev I.V."/>
            <person name="Debuchy R."/>
            <person name="Gladieux P."/>
            <person name="Thoren M.H."/>
            <person name="Johannesson H."/>
        </authorList>
    </citation>
    <scope>NUCLEOTIDE SEQUENCE</scope>
    <source>
        <strain evidence="3">SMH4131-1</strain>
    </source>
</reference>
<dbReference type="EMBL" id="JAUEPO010000003">
    <property type="protein sequence ID" value="KAK3328439.1"/>
    <property type="molecule type" value="Genomic_DNA"/>
</dbReference>
<proteinExistence type="predicted"/>
<evidence type="ECO:0000313" key="4">
    <source>
        <dbReference type="Proteomes" id="UP001286456"/>
    </source>
</evidence>
<evidence type="ECO:0000313" key="3">
    <source>
        <dbReference type="EMBL" id="KAK3328439.1"/>
    </source>
</evidence>
<dbReference type="Proteomes" id="UP001286456">
    <property type="component" value="Unassembled WGS sequence"/>
</dbReference>
<dbReference type="InterPro" id="IPR035810">
    <property type="entry name" value="PEBP_euk"/>
</dbReference>